<evidence type="ECO:0000313" key="1">
    <source>
        <dbReference type="EMBL" id="MCI04043.1"/>
    </source>
</evidence>
<reference evidence="1 2" key="1">
    <citation type="journal article" date="2018" name="Front. Plant Sci.">
        <title>Red Clover (Trifolium pratense) and Zigzag Clover (T. medium) - A Picture of Genomic Similarities and Differences.</title>
        <authorList>
            <person name="Dluhosova J."/>
            <person name="Istvanek J."/>
            <person name="Nedelnik J."/>
            <person name="Repkova J."/>
        </authorList>
    </citation>
    <scope>NUCLEOTIDE SEQUENCE [LARGE SCALE GENOMIC DNA]</scope>
    <source>
        <strain evidence="2">cv. 10/8</strain>
        <tissue evidence="1">Leaf</tissue>
    </source>
</reference>
<dbReference type="AlphaFoldDB" id="A0A392NW53"/>
<protein>
    <submittedName>
        <fullName evidence="1">Uncharacterized protein</fullName>
    </submittedName>
</protein>
<keyword evidence="2" id="KW-1185">Reference proteome</keyword>
<feature type="non-terminal residue" evidence="1">
    <location>
        <position position="95"/>
    </location>
</feature>
<sequence>MSVLETGQHREGNQDVVENGVSFLVVRMARDELLTCLILTRPTMGLLASHCVANLVHPKLPAVMLLPKVQSWFFIRSNSAQLRKRSPGSLEFDWE</sequence>
<accession>A0A392NW53</accession>
<organism evidence="1 2">
    <name type="scientific">Trifolium medium</name>
    <dbReference type="NCBI Taxonomy" id="97028"/>
    <lineage>
        <taxon>Eukaryota</taxon>
        <taxon>Viridiplantae</taxon>
        <taxon>Streptophyta</taxon>
        <taxon>Embryophyta</taxon>
        <taxon>Tracheophyta</taxon>
        <taxon>Spermatophyta</taxon>
        <taxon>Magnoliopsida</taxon>
        <taxon>eudicotyledons</taxon>
        <taxon>Gunneridae</taxon>
        <taxon>Pentapetalae</taxon>
        <taxon>rosids</taxon>
        <taxon>fabids</taxon>
        <taxon>Fabales</taxon>
        <taxon>Fabaceae</taxon>
        <taxon>Papilionoideae</taxon>
        <taxon>50 kb inversion clade</taxon>
        <taxon>NPAAA clade</taxon>
        <taxon>Hologalegina</taxon>
        <taxon>IRL clade</taxon>
        <taxon>Trifolieae</taxon>
        <taxon>Trifolium</taxon>
    </lineage>
</organism>
<dbReference type="Proteomes" id="UP000265520">
    <property type="component" value="Unassembled WGS sequence"/>
</dbReference>
<comment type="caution">
    <text evidence="1">The sequence shown here is derived from an EMBL/GenBank/DDBJ whole genome shotgun (WGS) entry which is preliminary data.</text>
</comment>
<evidence type="ECO:0000313" key="2">
    <source>
        <dbReference type="Proteomes" id="UP000265520"/>
    </source>
</evidence>
<name>A0A392NW53_9FABA</name>
<dbReference type="EMBL" id="LXQA010054127">
    <property type="protein sequence ID" value="MCI04043.1"/>
    <property type="molecule type" value="Genomic_DNA"/>
</dbReference>
<proteinExistence type="predicted"/>